<dbReference type="PANTHER" id="PTHR38934:SF6">
    <property type="entry name" value="CHROMOSOME UNDETERMINED SCAFFOLD_176, WHOLE GENOME SHOTGUN SEQUENCE"/>
    <property type="match status" value="1"/>
</dbReference>
<keyword evidence="3" id="KW-1015">Disulfide bond</keyword>
<dbReference type="InterPro" id="IPR011936">
    <property type="entry name" value="Myxo_disulph_rpt"/>
</dbReference>
<evidence type="ECO:0000256" key="4">
    <source>
        <dbReference type="SAM" id="Phobius"/>
    </source>
</evidence>
<keyword evidence="6" id="KW-1185">Reference proteome</keyword>
<feature type="transmembrane region" description="Helical" evidence="4">
    <location>
        <begin position="118"/>
        <end position="145"/>
    </location>
</feature>
<proteinExistence type="predicted"/>
<feature type="transmembrane region" description="Helical" evidence="4">
    <location>
        <begin position="52"/>
        <end position="71"/>
    </location>
</feature>
<dbReference type="Pfam" id="PF13948">
    <property type="entry name" value="DUF4215"/>
    <property type="match status" value="3"/>
</dbReference>
<organism evidence="5 6">
    <name type="scientific">Paramecium sonneborni</name>
    <dbReference type="NCBI Taxonomy" id="65129"/>
    <lineage>
        <taxon>Eukaryota</taxon>
        <taxon>Sar</taxon>
        <taxon>Alveolata</taxon>
        <taxon>Ciliophora</taxon>
        <taxon>Intramacronucleata</taxon>
        <taxon>Oligohymenophorea</taxon>
        <taxon>Peniculida</taxon>
        <taxon>Parameciidae</taxon>
        <taxon>Paramecium</taxon>
    </lineage>
</organism>
<evidence type="ECO:0000313" key="5">
    <source>
        <dbReference type="EMBL" id="CAD8120370.1"/>
    </source>
</evidence>
<keyword evidence="4" id="KW-0472">Membrane</keyword>
<comment type="caution">
    <text evidence="5">The sequence shown here is derived from an EMBL/GenBank/DDBJ whole genome shotgun (WGS) entry which is preliminary data.</text>
</comment>
<evidence type="ECO:0000313" key="6">
    <source>
        <dbReference type="Proteomes" id="UP000692954"/>
    </source>
</evidence>
<reference evidence="5" key="1">
    <citation type="submission" date="2021-01" db="EMBL/GenBank/DDBJ databases">
        <authorList>
            <consortium name="Genoscope - CEA"/>
            <person name="William W."/>
        </authorList>
    </citation>
    <scope>NUCLEOTIDE SEQUENCE</scope>
</reference>
<name>A0A8S1R1A5_9CILI</name>
<sequence>MMAVIFHLFNVRNNVQAVNLENVSIVTKDIGFQIMNVMKFRMMDIALEMNNVMIIIYKQQMVIIVSSLIVLKIVNTFSKDYVQNVIKNQNNLIKLIIIVNNFVEMDIYQMMNNAMMQIIFPMMGVMNVNFNAIIIVIFVAMANVYNVDDGNLIPYDGCYECKFQCQEECIDCVKGVCNSCIDRGWILNPNHVCTNKCGDGITIDQFEQCDDGNDIPYDGCYQCEFQCELLCTLCEQGVCFECNQFGWIIQNNQCTSICGDGIVVGNEQCDDMNSIQNDGCYQCKFMCDQYCLDCQEGVCNECLQGMNLINQTCQPICGDGFHLLSFEQCDDANKDNGDGCDSQCQIENDWICITNASFISVCLISKQPDFNIIVLTPDPQQFCDVQIQFNQQVKLSSKIFNDLNENIVTTIINLQQENYSIQLTKEIKIAKNELTDLVLSFRIQFLSTIEHPVFQIEFQNDPLISEYNQTLTKSQGQIELSTPIFLAQTEIQIAEQASGFNQAIIISLASLSSICLLTGQSDIFWNLMDQLQYLSYVKYVNIDFSPNLNIYFEVFKFVTISPLISALGIDKLFAALDGSEDFIVVTNYKFLKDDINAYFLLNFQSFLFCLITTYLSFYSAQIIYHLLKKIGHIQIKQLGFTIGKLVITFRTTLQHKISEFYHNAILRLLLSNSYDLSFACAIQLAYYPKTAILY</sequence>
<gene>
    <name evidence="5" type="ORF">PSON_ATCC_30995.1.T1260005</name>
</gene>
<accession>A0A8S1R1A5</accession>
<keyword evidence="1" id="KW-0732">Signal</keyword>
<keyword evidence="2" id="KW-0677">Repeat</keyword>
<dbReference type="AlphaFoldDB" id="A0A8S1R1A5"/>
<evidence type="ECO:0000256" key="2">
    <source>
        <dbReference type="ARBA" id="ARBA00022737"/>
    </source>
</evidence>
<dbReference type="EMBL" id="CAJJDN010000126">
    <property type="protein sequence ID" value="CAD8120370.1"/>
    <property type="molecule type" value="Genomic_DNA"/>
</dbReference>
<dbReference type="NCBIfam" id="TIGR02232">
    <property type="entry name" value="myxo_disulf_rpt"/>
    <property type="match status" value="2"/>
</dbReference>
<feature type="transmembrane region" description="Helical" evidence="4">
    <location>
        <begin position="605"/>
        <end position="627"/>
    </location>
</feature>
<evidence type="ECO:0000256" key="3">
    <source>
        <dbReference type="ARBA" id="ARBA00023157"/>
    </source>
</evidence>
<dbReference type="OrthoDB" id="536211at2759"/>
<keyword evidence="4" id="KW-0812">Transmembrane</keyword>
<dbReference type="Proteomes" id="UP000692954">
    <property type="component" value="Unassembled WGS sequence"/>
</dbReference>
<protein>
    <submittedName>
        <fullName evidence="5">Uncharacterized protein</fullName>
    </submittedName>
</protein>
<evidence type="ECO:0000256" key="1">
    <source>
        <dbReference type="ARBA" id="ARBA00022729"/>
    </source>
</evidence>
<dbReference type="PANTHER" id="PTHR38934">
    <property type="entry name" value="HYPHALLY REGULATED CELL WALL PROTEIN 1"/>
    <property type="match status" value="1"/>
</dbReference>
<keyword evidence="4" id="KW-1133">Transmembrane helix</keyword>